<organism evidence="1 2">
    <name type="scientific">Aeromonas veronii</name>
    <dbReference type="NCBI Taxonomy" id="654"/>
    <lineage>
        <taxon>Bacteria</taxon>
        <taxon>Pseudomonadati</taxon>
        <taxon>Pseudomonadota</taxon>
        <taxon>Gammaproteobacteria</taxon>
        <taxon>Aeromonadales</taxon>
        <taxon>Aeromonadaceae</taxon>
        <taxon>Aeromonas</taxon>
    </lineage>
</organism>
<reference evidence="1" key="1">
    <citation type="submission" date="2017-10" db="EMBL/GenBank/DDBJ databases">
        <authorList>
            <person name="Colston S.M."/>
            <person name="Graf J."/>
        </authorList>
    </citation>
    <scope>NUCLEOTIDE SEQUENCE</scope>
    <source>
        <strain evidence="1">BAQ071013-135</strain>
    </source>
</reference>
<accession>A0AAX2UP20</accession>
<evidence type="ECO:0000313" key="2">
    <source>
        <dbReference type="Proteomes" id="UP000796104"/>
    </source>
</evidence>
<protein>
    <submittedName>
        <fullName evidence="1">Uncharacterized protein</fullName>
    </submittedName>
</protein>
<comment type="caution">
    <text evidence="1">The sequence shown here is derived from an EMBL/GenBank/DDBJ whole genome shotgun (WGS) entry which is preliminary data.</text>
</comment>
<reference evidence="1" key="2">
    <citation type="journal article" date="2019" name="PLoS ONE">
        <title>Identification and characterization of putative Aeromonas spp. T3SS effectors.</title>
        <authorList>
            <person name="Rangel L.T."/>
            <person name="Marden J."/>
            <person name="Colston S."/>
            <person name="Setubal J.C."/>
            <person name="Graf J."/>
            <person name="Gogarten J.P."/>
        </authorList>
    </citation>
    <scope>NUCLEOTIDE SEQUENCE</scope>
    <source>
        <strain evidence="1">BAQ071013-135</strain>
    </source>
</reference>
<dbReference type="Proteomes" id="UP000796104">
    <property type="component" value="Unassembled WGS sequence"/>
</dbReference>
<dbReference type="EMBL" id="PDXJ01000025">
    <property type="protein sequence ID" value="TND52034.1"/>
    <property type="molecule type" value="Genomic_DNA"/>
</dbReference>
<name>A0AAX2UP20_AERVE</name>
<evidence type="ECO:0000313" key="1">
    <source>
        <dbReference type="EMBL" id="TND52034.1"/>
    </source>
</evidence>
<sequence length="83" mass="9802">MISWLKWLIAGKELQELYRWRVKWQEYRRWLAEFEEVGATLDNLKAEVDGEGLSASHPPAGVGPWTVEALREHLRIKRRSEVE</sequence>
<proteinExistence type="predicted"/>
<dbReference type="RefSeq" id="WP_139495236.1">
    <property type="nucleotide sequence ID" value="NZ_CAWORL010000018.1"/>
</dbReference>
<dbReference type="AlphaFoldDB" id="A0AAX2UP20"/>
<gene>
    <name evidence="1" type="ORF">CF123_18125</name>
</gene>